<proteinExistence type="predicted"/>
<gene>
    <name evidence="3" type="ORF">LWI29_034496</name>
</gene>
<feature type="domain" description="MULE transposase" evidence="2">
    <location>
        <begin position="401"/>
        <end position="481"/>
    </location>
</feature>
<feature type="domain" description="Transposase MuDR plant" evidence="1">
    <location>
        <begin position="219"/>
        <end position="282"/>
    </location>
</feature>
<dbReference type="InterPro" id="IPR004332">
    <property type="entry name" value="Transposase_MuDR"/>
</dbReference>
<keyword evidence="4" id="KW-1185">Reference proteome</keyword>
<dbReference type="AlphaFoldDB" id="A0AA39SK16"/>
<evidence type="ECO:0000313" key="3">
    <source>
        <dbReference type="EMBL" id="KAK0591015.1"/>
    </source>
</evidence>
<reference evidence="3" key="1">
    <citation type="journal article" date="2022" name="Plant J.">
        <title>Strategies of tolerance reflected in two North American maple genomes.</title>
        <authorList>
            <person name="McEvoy S.L."/>
            <person name="Sezen U.U."/>
            <person name="Trouern-Trend A."/>
            <person name="McMahon S.M."/>
            <person name="Schaberg P.G."/>
            <person name="Yang J."/>
            <person name="Wegrzyn J.L."/>
            <person name="Swenson N.G."/>
        </authorList>
    </citation>
    <scope>NUCLEOTIDE SEQUENCE</scope>
    <source>
        <strain evidence="3">NS2018</strain>
    </source>
</reference>
<name>A0AA39SK16_ACESA</name>
<protein>
    <recommendedName>
        <fullName evidence="5">Transposase MuDR plant domain-containing protein</fullName>
    </recommendedName>
</protein>
<evidence type="ECO:0000259" key="2">
    <source>
        <dbReference type="Pfam" id="PF10551"/>
    </source>
</evidence>
<evidence type="ECO:0000259" key="1">
    <source>
        <dbReference type="Pfam" id="PF03108"/>
    </source>
</evidence>
<dbReference type="Pfam" id="PF10551">
    <property type="entry name" value="MULE"/>
    <property type="match status" value="1"/>
</dbReference>
<dbReference type="PANTHER" id="PTHR31973:SF113">
    <property type="entry name" value="PROTEIN FAR1-RELATED SEQUENCE 5-LIKE"/>
    <property type="match status" value="1"/>
</dbReference>
<organism evidence="3 4">
    <name type="scientific">Acer saccharum</name>
    <name type="common">Sugar maple</name>
    <dbReference type="NCBI Taxonomy" id="4024"/>
    <lineage>
        <taxon>Eukaryota</taxon>
        <taxon>Viridiplantae</taxon>
        <taxon>Streptophyta</taxon>
        <taxon>Embryophyta</taxon>
        <taxon>Tracheophyta</taxon>
        <taxon>Spermatophyta</taxon>
        <taxon>Magnoliopsida</taxon>
        <taxon>eudicotyledons</taxon>
        <taxon>Gunneridae</taxon>
        <taxon>Pentapetalae</taxon>
        <taxon>rosids</taxon>
        <taxon>malvids</taxon>
        <taxon>Sapindales</taxon>
        <taxon>Sapindaceae</taxon>
        <taxon>Hippocastanoideae</taxon>
        <taxon>Acereae</taxon>
        <taxon>Acer</taxon>
    </lineage>
</organism>
<dbReference type="InterPro" id="IPR018289">
    <property type="entry name" value="MULE_transposase_dom"/>
</dbReference>
<dbReference type="PANTHER" id="PTHR31973">
    <property type="entry name" value="POLYPROTEIN, PUTATIVE-RELATED"/>
    <property type="match status" value="1"/>
</dbReference>
<dbReference type="Proteomes" id="UP001168877">
    <property type="component" value="Unassembled WGS sequence"/>
</dbReference>
<evidence type="ECO:0008006" key="5">
    <source>
        <dbReference type="Google" id="ProtNLM"/>
    </source>
</evidence>
<sequence length="580" mass="66885">MGILVLKVGTYGLCLYWYDDRRGRAFDFPRDANYDQLLHKVYRVIGIDRNHYRATLTTFAQTICPSLPIEIIDDDDVALLLRQENVDPLVCISVEEIVDDHSELKQSIDRPHHATQYDIHHTMNVPNTNAHLDDIREGFTENANNGNSPHHHFGFQDTTENQNVYVRDVSEPQFEPIPNRVPNQSDDQFAHVQRLVPLPCALFSINSGEVAPRPVDMCIAVGELFESKQQLQSQLGRYSLEQRFQIRVMKSDTTHYQARCIVKECNWRLHAVKVGNSDYFQIRRFDHEHTCSTEARFPLQRQVSARVIGEHIKEKFCDHRLYKPKEIIQDLKTEFGISCNYHKGYRAKHIALDEVQGTPVKSYRILPSYLYMLEQTNPGTITDLHTDSSNKFMIVSGPYPGVLSVAVCMDGNDQIFPLTFGVGDSETNEAWEWFLTRLHRAIGEVDDLVFISDKKNSIITGVKKVFPNSFHGACAIHLKRNMLGRYGKNKVLKDIFKKVVKVYRVNQFDRCMDQLTNINFGAAMYVMDVGFERWSRAYSSRKRYNLMSSNIADAMNNAIKDCRELPITRVIDYIRGVLQH</sequence>
<dbReference type="Pfam" id="PF03108">
    <property type="entry name" value="DBD_Tnp_Mut"/>
    <property type="match status" value="1"/>
</dbReference>
<evidence type="ECO:0000313" key="4">
    <source>
        <dbReference type="Proteomes" id="UP001168877"/>
    </source>
</evidence>
<accession>A0AA39SK16</accession>
<reference evidence="3" key="2">
    <citation type="submission" date="2023-06" db="EMBL/GenBank/DDBJ databases">
        <authorList>
            <person name="Swenson N.G."/>
            <person name="Wegrzyn J.L."/>
            <person name="Mcevoy S.L."/>
        </authorList>
    </citation>
    <scope>NUCLEOTIDE SEQUENCE</scope>
    <source>
        <strain evidence="3">NS2018</strain>
        <tissue evidence="3">Leaf</tissue>
    </source>
</reference>
<dbReference type="EMBL" id="JAUESC010000381">
    <property type="protein sequence ID" value="KAK0591015.1"/>
    <property type="molecule type" value="Genomic_DNA"/>
</dbReference>
<comment type="caution">
    <text evidence="3">The sequence shown here is derived from an EMBL/GenBank/DDBJ whole genome shotgun (WGS) entry which is preliminary data.</text>
</comment>